<dbReference type="GO" id="GO:0005886">
    <property type="term" value="C:plasma membrane"/>
    <property type="evidence" value="ECO:0007669"/>
    <property type="project" value="TreeGrafter"/>
</dbReference>
<keyword evidence="8 13" id="KW-0547">Nucleotide-binding</keyword>
<dbReference type="GO" id="GO:0009244">
    <property type="term" value="P:lipopolysaccharide core region biosynthetic process"/>
    <property type="evidence" value="ECO:0007669"/>
    <property type="project" value="TreeGrafter"/>
</dbReference>
<evidence type="ECO:0000313" key="15">
    <source>
        <dbReference type="Proteomes" id="UP000319449"/>
    </source>
</evidence>
<dbReference type="NCBIfam" id="TIGR00682">
    <property type="entry name" value="lpxK"/>
    <property type="match status" value="1"/>
</dbReference>
<comment type="catalytic activity">
    <reaction evidence="13">
        <text>a lipid A disaccharide + ATP = a lipid IVA + ADP + H(+)</text>
        <dbReference type="Rhea" id="RHEA:67840"/>
        <dbReference type="ChEBI" id="CHEBI:15378"/>
        <dbReference type="ChEBI" id="CHEBI:30616"/>
        <dbReference type="ChEBI" id="CHEBI:176343"/>
        <dbReference type="ChEBI" id="CHEBI:176425"/>
        <dbReference type="ChEBI" id="CHEBI:456216"/>
        <dbReference type="EC" id="2.7.1.130"/>
    </reaction>
</comment>
<sequence>MKGEEYFKALLNGETQKVADRLLLVLLRGCAVPYSLAMRLRAFAFAAGLLRSRRLPQPVISVGNITVGGTGKTPMTAWLARYVMSRGKRVAVLSRGYGGSLEGTVAIVANGEQRLLTPEEAGDEPCLLADLVPGLMVVIGSDRYRAGCLAMERLNPDIFILDDGFQHLRLQRDLDILLLDSRQPFANGRILPAGLLREPLSSIGRADMALFTRCVDDSLPDAKLPAGLPVCHARHRLVGFTTLSGGPVRRFGELAGQRGLAFAGIADPAGFFDELEREGAELAATLAFPDHTVYGDEECAALARLRTSARADYLITTAKDGVKLKALGADDFPCYVASLELEIADAAPLCRRLDKLLQNGR</sequence>
<evidence type="ECO:0000256" key="1">
    <source>
        <dbReference type="ARBA" id="ARBA00002274"/>
    </source>
</evidence>
<evidence type="ECO:0000256" key="6">
    <source>
        <dbReference type="ARBA" id="ARBA00022556"/>
    </source>
</evidence>
<reference evidence="14 15" key="1">
    <citation type="submission" date="2019-07" db="EMBL/GenBank/DDBJ databases">
        <title>Genomic Encyclopedia of Archaeal and Bacterial Type Strains, Phase II (KMG-II): from individual species to whole genera.</title>
        <authorList>
            <person name="Goeker M."/>
        </authorList>
    </citation>
    <scope>NUCLEOTIDE SEQUENCE [LARGE SCALE GENOMIC DNA]</scope>
    <source>
        <strain evidence="14 15">ATCC BAA-1139</strain>
    </source>
</reference>
<evidence type="ECO:0000256" key="9">
    <source>
        <dbReference type="ARBA" id="ARBA00022777"/>
    </source>
</evidence>
<name>A0A562VNA6_9BACT</name>
<keyword evidence="9 13" id="KW-0418">Kinase</keyword>
<dbReference type="SUPFAM" id="SSF52540">
    <property type="entry name" value="P-loop containing nucleoside triphosphate hydrolases"/>
    <property type="match status" value="1"/>
</dbReference>
<evidence type="ECO:0000256" key="3">
    <source>
        <dbReference type="ARBA" id="ARBA00012071"/>
    </source>
</evidence>
<dbReference type="Pfam" id="PF02606">
    <property type="entry name" value="LpxK"/>
    <property type="match status" value="1"/>
</dbReference>
<comment type="caution">
    <text evidence="14">The sequence shown here is derived from an EMBL/GenBank/DDBJ whole genome shotgun (WGS) entry which is preliminary data.</text>
</comment>
<keyword evidence="7 13" id="KW-0808">Transferase</keyword>
<evidence type="ECO:0000256" key="12">
    <source>
        <dbReference type="ARBA" id="ARBA00029757"/>
    </source>
</evidence>
<evidence type="ECO:0000256" key="2">
    <source>
        <dbReference type="ARBA" id="ARBA00004870"/>
    </source>
</evidence>
<accession>A0A562VNA6</accession>
<evidence type="ECO:0000256" key="8">
    <source>
        <dbReference type="ARBA" id="ARBA00022741"/>
    </source>
</evidence>
<evidence type="ECO:0000256" key="5">
    <source>
        <dbReference type="ARBA" id="ARBA00022516"/>
    </source>
</evidence>
<keyword evidence="5 13" id="KW-0444">Lipid biosynthesis</keyword>
<evidence type="ECO:0000313" key="14">
    <source>
        <dbReference type="EMBL" id="TWJ19282.1"/>
    </source>
</evidence>
<dbReference type="RefSeq" id="WP_145021939.1">
    <property type="nucleotide sequence ID" value="NZ_VLLN01000010.1"/>
</dbReference>
<dbReference type="UniPathway" id="UPA00359">
    <property type="reaction ID" value="UER00482"/>
</dbReference>
<dbReference type="GO" id="GO:0005524">
    <property type="term" value="F:ATP binding"/>
    <property type="evidence" value="ECO:0007669"/>
    <property type="project" value="UniProtKB-UniRule"/>
</dbReference>
<dbReference type="GO" id="GO:0009245">
    <property type="term" value="P:lipid A biosynthetic process"/>
    <property type="evidence" value="ECO:0007669"/>
    <property type="project" value="UniProtKB-UniRule"/>
</dbReference>
<evidence type="ECO:0000256" key="10">
    <source>
        <dbReference type="ARBA" id="ARBA00022840"/>
    </source>
</evidence>
<comment type="pathway">
    <text evidence="2 13">Glycolipid biosynthesis; lipid IV(A) biosynthesis; lipid IV(A) from (3R)-3-hydroxytetradecanoyl-[acyl-carrier-protein] and UDP-N-acetyl-alpha-D-glucosamine: step 6/6.</text>
</comment>
<evidence type="ECO:0000256" key="11">
    <source>
        <dbReference type="ARBA" id="ARBA00023098"/>
    </source>
</evidence>
<comment type="similarity">
    <text evidence="13">Belongs to the LpxK family.</text>
</comment>
<dbReference type="HAMAP" id="MF_00409">
    <property type="entry name" value="LpxK"/>
    <property type="match status" value="1"/>
</dbReference>
<organism evidence="14 15">
    <name type="scientific">Geobacter argillaceus</name>
    <dbReference type="NCBI Taxonomy" id="345631"/>
    <lineage>
        <taxon>Bacteria</taxon>
        <taxon>Pseudomonadati</taxon>
        <taxon>Thermodesulfobacteriota</taxon>
        <taxon>Desulfuromonadia</taxon>
        <taxon>Geobacterales</taxon>
        <taxon>Geobacteraceae</taxon>
        <taxon>Geobacter</taxon>
    </lineage>
</organism>
<dbReference type="CDD" id="cd01983">
    <property type="entry name" value="SIMIBI"/>
    <property type="match status" value="1"/>
</dbReference>
<evidence type="ECO:0000256" key="13">
    <source>
        <dbReference type="HAMAP-Rule" id="MF_00409"/>
    </source>
</evidence>
<evidence type="ECO:0000256" key="4">
    <source>
        <dbReference type="ARBA" id="ARBA00016436"/>
    </source>
</evidence>
<dbReference type="GO" id="GO:0009029">
    <property type="term" value="F:lipid-A 4'-kinase activity"/>
    <property type="evidence" value="ECO:0007669"/>
    <property type="project" value="UniProtKB-UniRule"/>
</dbReference>
<comment type="function">
    <text evidence="1 13">Transfers the gamma-phosphate of ATP to the 4'-position of a tetraacyldisaccharide 1-phosphate intermediate (termed DS-1-P) to form tetraacyldisaccharide 1,4'-bis-phosphate (lipid IVA).</text>
</comment>
<dbReference type="PANTHER" id="PTHR42724">
    <property type="entry name" value="TETRAACYLDISACCHARIDE 4'-KINASE"/>
    <property type="match status" value="1"/>
</dbReference>
<dbReference type="PANTHER" id="PTHR42724:SF1">
    <property type="entry name" value="TETRAACYLDISACCHARIDE 4'-KINASE, MITOCHONDRIAL-RELATED"/>
    <property type="match status" value="1"/>
</dbReference>
<evidence type="ECO:0000256" key="7">
    <source>
        <dbReference type="ARBA" id="ARBA00022679"/>
    </source>
</evidence>
<feature type="binding site" evidence="13">
    <location>
        <begin position="66"/>
        <end position="73"/>
    </location>
    <ligand>
        <name>ATP</name>
        <dbReference type="ChEBI" id="CHEBI:30616"/>
    </ligand>
</feature>
<dbReference type="AlphaFoldDB" id="A0A562VNA6"/>
<dbReference type="EMBL" id="VLLN01000010">
    <property type="protein sequence ID" value="TWJ19282.1"/>
    <property type="molecule type" value="Genomic_DNA"/>
</dbReference>
<dbReference type="Proteomes" id="UP000319449">
    <property type="component" value="Unassembled WGS sequence"/>
</dbReference>
<dbReference type="OrthoDB" id="9766423at2"/>
<keyword evidence="11 13" id="KW-0443">Lipid metabolism</keyword>
<keyword evidence="10 13" id="KW-0067">ATP-binding</keyword>
<dbReference type="InterPro" id="IPR027417">
    <property type="entry name" value="P-loop_NTPase"/>
</dbReference>
<keyword evidence="15" id="KW-1185">Reference proteome</keyword>
<proteinExistence type="inferred from homology"/>
<dbReference type="InterPro" id="IPR003758">
    <property type="entry name" value="LpxK"/>
</dbReference>
<protein>
    <recommendedName>
        <fullName evidence="4 13">Tetraacyldisaccharide 4'-kinase</fullName>
        <ecNumber evidence="3 13">2.7.1.130</ecNumber>
    </recommendedName>
    <alternativeName>
        <fullName evidence="12 13">Lipid A 4'-kinase</fullName>
    </alternativeName>
</protein>
<gene>
    <name evidence="13" type="primary">lpxK</name>
    <name evidence="14" type="ORF">JN12_01973</name>
</gene>
<dbReference type="EC" id="2.7.1.130" evidence="3 13"/>
<keyword evidence="6 13" id="KW-0441">Lipid A biosynthesis</keyword>